<dbReference type="Gene3D" id="1.10.340.30">
    <property type="entry name" value="Hypothetical protein, domain 2"/>
    <property type="match status" value="1"/>
</dbReference>
<dbReference type="PANTHER" id="PTHR43286">
    <property type="entry name" value="ENDONUCLEASE III-LIKE PROTEIN 1"/>
    <property type="match status" value="1"/>
</dbReference>
<dbReference type="STRING" id="576137.A0A1L7WK03"/>
<evidence type="ECO:0000256" key="7">
    <source>
        <dbReference type="ARBA" id="ARBA00044632"/>
    </source>
</evidence>
<dbReference type="AlphaFoldDB" id="A0A1L7WK03"/>
<dbReference type="GO" id="GO:0006289">
    <property type="term" value="P:nucleotide-excision repair"/>
    <property type="evidence" value="ECO:0007669"/>
    <property type="project" value="TreeGrafter"/>
</dbReference>
<organism evidence="11 12">
    <name type="scientific">Phialocephala subalpina</name>
    <dbReference type="NCBI Taxonomy" id="576137"/>
    <lineage>
        <taxon>Eukaryota</taxon>
        <taxon>Fungi</taxon>
        <taxon>Dikarya</taxon>
        <taxon>Ascomycota</taxon>
        <taxon>Pezizomycotina</taxon>
        <taxon>Leotiomycetes</taxon>
        <taxon>Helotiales</taxon>
        <taxon>Mollisiaceae</taxon>
        <taxon>Phialocephala</taxon>
        <taxon>Phialocephala fortinii species complex</taxon>
    </lineage>
</organism>
<keyword evidence="4 8" id="KW-0234">DNA repair</keyword>
<proteinExistence type="inferred from homology"/>
<keyword evidence="2 8" id="KW-0227">DNA damage</keyword>
<dbReference type="PANTHER" id="PTHR43286:SF1">
    <property type="entry name" value="ENDONUCLEASE III-LIKE PROTEIN 1"/>
    <property type="match status" value="1"/>
</dbReference>
<dbReference type="InterPro" id="IPR000445">
    <property type="entry name" value="HhH_motif"/>
</dbReference>
<feature type="domain" description="HhH-GPD" evidence="10">
    <location>
        <begin position="171"/>
        <end position="329"/>
    </location>
</feature>
<reference evidence="11 12" key="1">
    <citation type="submission" date="2016-03" db="EMBL/GenBank/DDBJ databases">
        <authorList>
            <person name="Ploux O."/>
        </authorList>
    </citation>
    <scope>NUCLEOTIDE SEQUENCE [LARGE SCALE GENOMIC DNA]</scope>
    <source>
        <strain evidence="11 12">UAMH 11012</strain>
    </source>
</reference>
<dbReference type="Gene3D" id="1.10.1670.10">
    <property type="entry name" value="Helix-hairpin-Helix base-excision DNA repair enzymes (C-terminal)"/>
    <property type="match status" value="1"/>
</dbReference>
<dbReference type="CDD" id="cd00056">
    <property type="entry name" value="ENDO3c"/>
    <property type="match status" value="1"/>
</dbReference>
<dbReference type="GO" id="GO:0003677">
    <property type="term" value="F:DNA binding"/>
    <property type="evidence" value="ECO:0007669"/>
    <property type="project" value="UniProtKB-UniRule"/>
</dbReference>
<protein>
    <recommendedName>
        <fullName evidence="8">Endonuclease III homolog</fullName>
        <ecNumber evidence="8">3.2.2.-</ecNumber>
        <ecNumber evidence="8">4.2.99.18</ecNumber>
    </recommendedName>
    <alternativeName>
        <fullName evidence="8">Bifunctional DNA N-glycosylase/DNA-(apurinic or apyrimidinic site) lyase</fullName>
        <shortName evidence="8">DNA glycosylase/AP lyase</shortName>
    </alternativeName>
</protein>
<comment type="subcellular location">
    <subcellularLocation>
        <location evidence="8">Nucleus</location>
    </subcellularLocation>
    <subcellularLocation>
        <location evidence="8">Mitochondrion</location>
    </subcellularLocation>
</comment>
<keyword evidence="3 8" id="KW-0378">Hydrolase</keyword>
<keyword evidence="8" id="KW-0496">Mitochondrion</keyword>
<dbReference type="HAMAP" id="MF_03183">
    <property type="entry name" value="Endonuclease_III_Nth"/>
    <property type="match status" value="1"/>
</dbReference>
<dbReference type="GO" id="GO:0006285">
    <property type="term" value="P:base-excision repair, AP site formation"/>
    <property type="evidence" value="ECO:0007669"/>
    <property type="project" value="UniProtKB-UniRule"/>
</dbReference>
<comment type="caution">
    <text evidence="8">Lacks conserved residue(s) required for the propagation of feature annotation.</text>
</comment>
<evidence type="ECO:0000256" key="8">
    <source>
        <dbReference type="HAMAP-Rule" id="MF_03183"/>
    </source>
</evidence>
<dbReference type="InterPro" id="IPR023170">
    <property type="entry name" value="HhH_base_excis_C"/>
</dbReference>
<feature type="region of interest" description="Disordered" evidence="9">
    <location>
        <begin position="431"/>
        <end position="452"/>
    </location>
</feature>
<dbReference type="EMBL" id="FJOG01000003">
    <property type="protein sequence ID" value="CZR53102.1"/>
    <property type="molecule type" value="Genomic_DNA"/>
</dbReference>
<feature type="compositionally biased region" description="Polar residues" evidence="9">
    <location>
        <begin position="75"/>
        <end position="91"/>
    </location>
</feature>
<evidence type="ECO:0000313" key="11">
    <source>
        <dbReference type="EMBL" id="CZR53102.1"/>
    </source>
</evidence>
<gene>
    <name evidence="8" type="primary">NTH1</name>
    <name evidence="11" type="ORF">PAC_02980</name>
</gene>
<evidence type="ECO:0000313" key="12">
    <source>
        <dbReference type="Proteomes" id="UP000184330"/>
    </source>
</evidence>
<evidence type="ECO:0000256" key="1">
    <source>
        <dbReference type="ARBA" id="ARBA00008343"/>
    </source>
</evidence>
<dbReference type="PROSITE" id="PS01155">
    <property type="entry name" value="ENDONUCLEASE_III_2"/>
    <property type="match status" value="1"/>
</dbReference>
<dbReference type="GO" id="GO:0005739">
    <property type="term" value="C:mitochondrion"/>
    <property type="evidence" value="ECO:0007669"/>
    <property type="project" value="UniProtKB-SubCell"/>
</dbReference>
<dbReference type="FunFam" id="1.10.1670.10:FF:000003">
    <property type="entry name" value="Endonuclease III homolog"/>
    <property type="match status" value="1"/>
</dbReference>
<dbReference type="FunFam" id="1.10.340.30:FF:000014">
    <property type="entry name" value="Endonuclease III homolog"/>
    <property type="match status" value="1"/>
</dbReference>
<dbReference type="EC" id="3.2.2.-" evidence="8"/>
<dbReference type="Pfam" id="PF00633">
    <property type="entry name" value="HHH"/>
    <property type="match status" value="1"/>
</dbReference>
<evidence type="ECO:0000256" key="2">
    <source>
        <dbReference type="ARBA" id="ARBA00022763"/>
    </source>
</evidence>
<dbReference type="OrthoDB" id="2099276at2759"/>
<evidence type="ECO:0000256" key="5">
    <source>
        <dbReference type="ARBA" id="ARBA00023239"/>
    </source>
</evidence>
<comment type="catalytic activity">
    <reaction evidence="7 8">
        <text>2'-deoxyribonucleotide-(2'-deoxyribose 5'-phosphate)-2'-deoxyribonucleotide-DNA = a 3'-end 2'-deoxyribonucleotide-(2,3-dehydro-2,3-deoxyribose 5'-phosphate)-DNA + a 5'-end 5'-phospho-2'-deoxyribonucleoside-DNA + H(+)</text>
        <dbReference type="Rhea" id="RHEA:66592"/>
        <dbReference type="Rhea" id="RHEA-COMP:13180"/>
        <dbReference type="Rhea" id="RHEA-COMP:16897"/>
        <dbReference type="Rhea" id="RHEA-COMP:17067"/>
        <dbReference type="ChEBI" id="CHEBI:15378"/>
        <dbReference type="ChEBI" id="CHEBI:136412"/>
        <dbReference type="ChEBI" id="CHEBI:157695"/>
        <dbReference type="ChEBI" id="CHEBI:167181"/>
        <dbReference type="EC" id="4.2.99.18"/>
    </reaction>
</comment>
<dbReference type="InterPro" id="IPR011257">
    <property type="entry name" value="DNA_glycosylase"/>
</dbReference>
<evidence type="ECO:0000256" key="3">
    <source>
        <dbReference type="ARBA" id="ARBA00022801"/>
    </source>
</evidence>
<dbReference type="GO" id="GO:0000703">
    <property type="term" value="F:oxidized pyrimidine nucleobase lesion DNA N-glycosylase activity"/>
    <property type="evidence" value="ECO:0007669"/>
    <property type="project" value="UniProtKB-UniRule"/>
</dbReference>
<name>A0A1L7WK03_9HELO</name>
<keyword evidence="5 8" id="KW-0456">Lyase</keyword>
<evidence type="ECO:0000259" key="10">
    <source>
        <dbReference type="SMART" id="SM00478"/>
    </source>
</evidence>
<dbReference type="Proteomes" id="UP000184330">
    <property type="component" value="Unassembled WGS sequence"/>
</dbReference>
<evidence type="ECO:0000256" key="4">
    <source>
        <dbReference type="ARBA" id="ARBA00023204"/>
    </source>
</evidence>
<feature type="compositionally biased region" description="Low complexity" evidence="9">
    <location>
        <begin position="16"/>
        <end position="36"/>
    </location>
</feature>
<dbReference type="GO" id="GO:0005634">
    <property type="term" value="C:nucleus"/>
    <property type="evidence" value="ECO:0007669"/>
    <property type="project" value="UniProtKB-SubCell"/>
</dbReference>
<comment type="similarity">
    <text evidence="1 8">Belongs to the Nth/MutY family.</text>
</comment>
<dbReference type="GO" id="GO:0140078">
    <property type="term" value="F:class I DNA-(apurinic or apyrimidinic site) endonuclease activity"/>
    <property type="evidence" value="ECO:0007669"/>
    <property type="project" value="UniProtKB-EC"/>
</dbReference>
<comment type="function">
    <text evidence="8">Bifunctional DNA N-glycosylase with associated apurinic/apyrimidinic (AP) lyase function that catalyzes the first step in base excision repair (BER), the primary repair pathway for the repair of oxidative DNA damage. The DNA N-glycosylase activity releases the damaged DNA base from DNA by cleaving the N-glycosidic bond, leaving an AP site. The AP lyase activity cleaves the phosphodiester bond 3' to the AP site by a beta-elimination. Primarily recognizes and repairs oxidative base damage of pyrimidines.</text>
</comment>
<feature type="compositionally biased region" description="Polar residues" evidence="9">
    <location>
        <begin position="1"/>
        <end position="14"/>
    </location>
</feature>
<keyword evidence="8" id="KW-0539">Nucleus</keyword>
<feature type="region of interest" description="Disordered" evidence="9">
    <location>
        <begin position="1"/>
        <end position="106"/>
    </location>
</feature>
<dbReference type="InterPro" id="IPR003265">
    <property type="entry name" value="HhH-GPD_domain"/>
</dbReference>
<dbReference type="InterPro" id="IPR030841">
    <property type="entry name" value="NTH1"/>
</dbReference>
<keyword evidence="12" id="KW-1185">Reference proteome</keyword>
<dbReference type="SMART" id="SM00478">
    <property type="entry name" value="ENDO3c"/>
    <property type="match status" value="1"/>
</dbReference>
<accession>A0A1L7WK03</accession>
<evidence type="ECO:0000256" key="9">
    <source>
        <dbReference type="SAM" id="MobiDB-lite"/>
    </source>
</evidence>
<evidence type="ECO:0000256" key="6">
    <source>
        <dbReference type="ARBA" id="ARBA00023295"/>
    </source>
</evidence>
<keyword evidence="6 8" id="KW-0326">Glycosidase</keyword>
<dbReference type="SUPFAM" id="SSF48150">
    <property type="entry name" value="DNA-glycosylase"/>
    <property type="match status" value="1"/>
</dbReference>
<sequence>MRTSKISQETTKILNATRSNPTRRSTRTSLSNLASSMTDTTETTNELVDIEDAIPTTRKRKRDSTPRTPIKKSPNKTIIKTETGDTLTFSPSPAKASRVRKPARKIKNEETGEVEIHAPNDWAELYSVMKEMRTTGAATNAAVDTMGCERMAQKHVTPKIKRFQTLIALMLSSQTKDTTNAVAMNRLYNELPAWQEGEEKGLTLENILAVDPKLLNELIWVVGFHNNKTKYIKAAAEILRDKWNGDIPDSIEGLMSLPGVGPKMAYLCLSVAWGRTEGIGVDVHVHRITNMWGWNKTKNPEETRLALQAWLPKELWHEINWLMVGLGQTICLPVGRKCGDCELGLRGLCKAAERSKVTLGRKIKEEKLKKEKIKKDEDGEVVAKEETVKIEEVDVGDVVVNAGEGEKVVVDGVPEGDVMEGLIKEEEKEALEDIANAPGELEKTPKKKRSKR</sequence>
<feature type="compositionally biased region" description="Polar residues" evidence="9">
    <location>
        <begin position="37"/>
        <end position="46"/>
    </location>
</feature>
<dbReference type="Pfam" id="PF00730">
    <property type="entry name" value="HhH-GPD"/>
    <property type="match status" value="1"/>
</dbReference>
<dbReference type="EC" id="4.2.99.18" evidence="8"/>
<dbReference type="InterPro" id="IPR004036">
    <property type="entry name" value="Endonuclease-III-like_CS2"/>
</dbReference>